<feature type="domain" description="C2H2-type" evidence="7">
    <location>
        <begin position="899"/>
        <end position="926"/>
    </location>
</feature>
<keyword evidence="4" id="KW-0862">Zinc</keyword>
<organism evidence="8 9">
    <name type="scientific">Frankliniella fusca</name>
    <dbReference type="NCBI Taxonomy" id="407009"/>
    <lineage>
        <taxon>Eukaryota</taxon>
        <taxon>Metazoa</taxon>
        <taxon>Ecdysozoa</taxon>
        <taxon>Arthropoda</taxon>
        <taxon>Hexapoda</taxon>
        <taxon>Insecta</taxon>
        <taxon>Pterygota</taxon>
        <taxon>Neoptera</taxon>
        <taxon>Paraneoptera</taxon>
        <taxon>Thysanoptera</taxon>
        <taxon>Terebrantia</taxon>
        <taxon>Thripoidea</taxon>
        <taxon>Thripidae</taxon>
        <taxon>Frankliniella</taxon>
    </lineage>
</organism>
<feature type="domain" description="C2H2-type" evidence="7">
    <location>
        <begin position="648"/>
        <end position="671"/>
    </location>
</feature>
<dbReference type="SUPFAM" id="SSF57667">
    <property type="entry name" value="beta-beta-alpha zinc fingers"/>
    <property type="match status" value="5"/>
</dbReference>
<dbReference type="Gene3D" id="3.30.160.60">
    <property type="entry name" value="Classic Zinc Finger"/>
    <property type="match status" value="5"/>
</dbReference>
<feature type="region of interest" description="Disordered" evidence="6">
    <location>
        <begin position="740"/>
        <end position="775"/>
    </location>
</feature>
<keyword evidence="3 5" id="KW-0863">Zinc-finger</keyword>
<feature type="domain" description="C2H2-type" evidence="7">
    <location>
        <begin position="294"/>
        <end position="322"/>
    </location>
</feature>
<feature type="domain" description="C2H2-type" evidence="7">
    <location>
        <begin position="325"/>
        <end position="353"/>
    </location>
</feature>
<evidence type="ECO:0000256" key="6">
    <source>
        <dbReference type="SAM" id="MobiDB-lite"/>
    </source>
</evidence>
<evidence type="ECO:0000256" key="3">
    <source>
        <dbReference type="ARBA" id="ARBA00022771"/>
    </source>
</evidence>
<evidence type="ECO:0000256" key="1">
    <source>
        <dbReference type="ARBA" id="ARBA00022723"/>
    </source>
</evidence>
<feature type="compositionally biased region" description="Basic and acidic residues" evidence="6">
    <location>
        <begin position="740"/>
        <end position="751"/>
    </location>
</feature>
<feature type="domain" description="C2H2-type" evidence="7">
    <location>
        <begin position="220"/>
        <end position="249"/>
    </location>
</feature>
<evidence type="ECO:0000256" key="5">
    <source>
        <dbReference type="PROSITE-ProRule" id="PRU00042"/>
    </source>
</evidence>
<dbReference type="Proteomes" id="UP001219518">
    <property type="component" value="Unassembled WGS sequence"/>
</dbReference>
<evidence type="ECO:0000313" key="8">
    <source>
        <dbReference type="EMBL" id="KAK3915503.1"/>
    </source>
</evidence>
<evidence type="ECO:0000313" key="9">
    <source>
        <dbReference type="Proteomes" id="UP001219518"/>
    </source>
</evidence>
<dbReference type="EMBL" id="JAHWGI010000440">
    <property type="protein sequence ID" value="KAK3915503.1"/>
    <property type="molecule type" value="Genomic_DNA"/>
</dbReference>
<accession>A0AAE1H6K2</accession>
<comment type="caution">
    <text evidence="8">The sequence shown here is derived from an EMBL/GenBank/DDBJ whole genome shotgun (WGS) entry which is preliminary data.</text>
</comment>
<feature type="region of interest" description="Disordered" evidence="6">
    <location>
        <begin position="661"/>
        <end position="684"/>
    </location>
</feature>
<feature type="domain" description="C2H2-type" evidence="7">
    <location>
        <begin position="354"/>
        <end position="376"/>
    </location>
</feature>
<protein>
    <submittedName>
        <fullName evidence="8">Zinc finger protein 3-like protein</fullName>
    </submittedName>
</protein>
<dbReference type="InterPro" id="IPR036236">
    <property type="entry name" value="Znf_C2H2_sf"/>
</dbReference>
<keyword evidence="2" id="KW-0677">Repeat</keyword>
<evidence type="ECO:0000256" key="2">
    <source>
        <dbReference type="ARBA" id="ARBA00022737"/>
    </source>
</evidence>
<sequence length="1002" mass="110252">MMLFGVWDFRVNGVVTIKLEPADSDEYRLTLEDSNSSESEPESRTRSSVRDCFVRLENISLRGCSGGRAPRPRRERSPSPDDPRRDGGRGRSRARSRSVAPTRPASRAASRPRHGSRDPRSASCPRRPSLSTAPLGSGGMPRIVLGRSKSASAQRLLKCALCFKSFHMPASLNKHVQAHQRSTPDRCLLCGAHVGGLPEAVDHFLSHPAAPLGFGEAATVECRVCGRAFPRRRLYRLADHVLRHTGEQPFHCATCQRPFRTAASLVGHAERVHGARDAGFKRSAALVRSQTPVFRCPVCAVRLASARGLDRHQREVHGGSRGSGAPCFYCPLVLHSPEDVVRHLREAHAAERPHACKRCPKRFRSKWDLDRHSLGHKFSCSMCPARFSNAKECLDHVSLVHLKTASVSSSALQSSLSVYICSVLRYYASPLSAIFARTPDYTHYHIIMQCDAYEPELVDLCSPRDAGTGTVWPARAIQTPIEEVFVAGTPPRADRGGSPVRIPSSAASLLSSPTKTLQYLSELDPSNFPCELGVVQLTSSQLDAPFPVFQVAEAEDLLSALEPGPDPAPAPSQSQDEITVDPLHLSQTPSAMPCSLDDDTDHELFDLTDYLFSDSEVVSRKCPRCGALLSSNQDLREHNEQVHYGHNHVCGACGETFGSSGSRAAHEKEMHGKTAVTENDADHHVEDVGIGDQRESNSPEETEKPAVPVKEYSCELCGREFRREKALEAHYNRHQDGYGYDAVRRRSEPPKPNRFSLAKTPEKASGYSRVDVDDRTSNPLRSVAKVDNNSHGEVVDRKPNLLQLKATVGESISSSSVDREVRVTTRSKSVSGIEASLALVPVPPGEVVLDHPVNPVSLRRSRRLSHLPPETGRLRNPFSCVVKLEVGKLKVPETRDDEVSCEECGKKYRVRGWLMKHMEKHKRRRAGRSSKFVHPLVFPACGPVDPLDPLATLDTQDPLDPKVGRAALRQTSSVLRAEQSVPGLKLEPLGLEDVEENVDDPV</sequence>
<feature type="domain" description="C2H2-type" evidence="7">
    <location>
        <begin position="250"/>
        <end position="278"/>
    </location>
</feature>
<keyword evidence="9" id="KW-1185">Reference proteome</keyword>
<reference evidence="8" key="2">
    <citation type="journal article" date="2023" name="BMC Genomics">
        <title>Pest status, molecular evolution, and epigenetic factors derived from the genome assembly of Frankliniella fusca, a thysanopteran phytovirus vector.</title>
        <authorList>
            <person name="Catto M.A."/>
            <person name="Labadie P.E."/>
            <person name="Jacobson A.L."/>
            <person name="Kennedy G.G."/>
            <person name="Srinivasan R."/>
            <person name="Hunt B.G."/>
        </authorList>
    </citation>
    <scope>NUCLEOTIDE SEQUENCE</scope>
    <source>
        <strain evidence="8">PL_HMW_Pooled</strain>
    </source>
</reference>
<dbReference type="PANTHER" id="PTHR24379">
    <property type="entry name" value="KRAB AND ZINC FINGER DOMAIN-CONTAINING"/>
    <property type="match status" value="1"/>
</dbReference>
<name>A0AAE1H6K2_9NEOP</name>
<dbReference type="PROSITE" id="PS50157">
    <property type="entry name" value="ZINC_FINGER_C2H2_2"/>
    <property type="match status" value="10"/>
</dbReference>
<dbReference type="SMART" id="SM00355">
    <property type="entry name" value="ZnF_C2H2"/>
    <property type="match status" value="11"/>
</dbReference>
<proteinExistence type="predicted"/>
<evidence type="ECO:0000256" key="4">
    <source>
        <dbReference type="ARBA" id="ARBA00022833"/>
    </source>
</evidence>
<dbReference type="PANTHER" id="PTHR24379:SF121">
    <property type="entry name" value="C2H2-TYPE DOMAIN-CONTAINING PROTEIN"/>
    <property type="match status" value="1"/>
</dbReference>
<feature type="region of interest" description="Disordered" evidence="6">
    <location>
        <begin position="63"/>
        <end position="143"/>
    </location>
</feature>
<reference evidence="8" key="1">
    <citation type="submission" date="2021-07" db="EMBL/GenBank/DDBJ databases">
        <authorList>
            <person name="Catto M.A."/>
            <person name="Jacobson A."/>
            <person name="Kennedy G."/>
            <person name="Labadie P."/>
            <person name="Hunt B.G."/>
            <person name="Srinivasan R."/>
        </authorList>
    </citation>
    <scope>NUCLEOTIDE SEQUENCE</scope>
    <source>
        <strain evidence="8">PL_HMW_Pooled</strain>
        <tissue evidence="8">Head</tissue>
    </source>
</reference>
<dbReference type="PROSITE" id="PS00028">
    <property type="entry name" value="ZINC_FINGER_C2H2_1"/>
    <property type="match status" value="10"/>
</dbReference>
<dbReference type="Pfam" id="PF00096">
    <property type="entry name" value="zf-C2H2"/>
    <property type="match status" value="2"/>
</dbReference>
<feature type="domain" description="C2H2-type" evidence="7">
    <location>
        <begin position="712"/>
        <end position="734"/>
    </location>
</feature>
<dbReference type="AlphaFoldDB" id="A0AAE1H6K2"/>
<keyword evidence="1" id="KW-0479">Metal-binding</keyword>
<feature type="domain" description="C2H2-type" evidence="7">
    <location>
        <begin position="157"/>
        <end position="184"/>
    </location>
</feature>
<evidence type="ECO:0000259" key="7">
    <source>
        <dbReference type="PROSITE" id="PS50157"/>
    </source>
</evidence>
<feature type="compositionally biased region" description="Basic and acidic residues" evidence="6">
    <location>
        <begin position="75"/>
        <end position="89"/>
    </location>
</feature>
<feature type="domain" description="C2H2-type" evidence="7">
    <location>
        <begin position="620"/>
        <end position="648"/>
    </location>
</feature>
<feature type="compositionally biased region" description="Low complexity" evidence="6">
    <location>
        <begin position="97"/>
        <end position="109"/>
    </location>
</feature>
<dbReference type="InterPro" id="IPR013087">
    <property type="entry name" value="Znf_C2H2_type"/>
</dbReference>
<dbReference type="GO" id="GO:0008270">
    <property type="term" value="F:zinc ion binding"/>
    <property type="evidence" value="ECO:0007669"/>
    <property type="project" value="UniProtKB-KW"/>
</dbReference>
<gene>
    <name evidence="8" type="ORF">KUF71_005810</name>
</gene>